<reference evidence="2" key="1">
    <citation type="submission" date="2020-05" db="EMBL/GenBank/DDBJ databases">
        <authorList>
            <person name="Chiriac C."/>
            <person name="Salcher M."/>
            <person name="Ghai R."/>
            <person name="Kavagutti S V."/>
        </authorList>
    </citation>
    <scope>NUCLEOTIDE SEQUENCE</scope>
</reference>
<feature type="region of interest" description="Disordered" evidence="1">
    <location>
        <begin position="113"/>
        <end position="133"/>
    </location>
</feature>
<protein>
    <submittedName>
        <fullName evidence="2">Unannotated protein</fullName>
    </submittedName>
</protein>
<evidence type="ECO:0000256" key="1">
    <source>
        <dbReference type="SAM" id="MobiDB-lite"/>
    </source>
</evidence>
<accession>A0A6J5ZKC0</accession>
<organism evidence="2">
    <name type="scientific">freshwater metagenome</name>
    <dbReference type="NCBI Taxonomy" id="449393"/>
    <lineage>
        <taxon>unclassified sequences</taxon>
        <taxon>metagenomes</taxon>
        <taxon>ecological metagenomes</taxon>
    </lineage>
</organism>
<evidence type="ECO:0000313" key="2">
    <source>
        <dbReference type="EMBL" id="CAB4343011.1"/>
    </source>
</evidence>
<name>A0A6J5ZKC0_9ZZZZ</name>
<sequence length="133" mass="14332">MAGALSLWQQLGDLRERTGAQVQYQHQVLLRVAHLARNAKFVAALDVLFGCEADLVDLNLEIGCSAAGGATAEKLEEWRRDLIVGIGNDRCDVAVVVLEGALVCTADAALDANDDDQEQNEPNADGDRLPRPH</sequence>
<proteinExistence type="predicted"/>
<gene>
    <name evidence="2" type="ORF">UFOPK3547_00754</name>
</gene>
<dbReference type="AlphaFoldDB" id="A0A6J5ZKC0"/>
<dbReference type="EMBL" id="CAESAN010000053">
    <property type="protein sequence ID" value="CAB4343011.1"/>
    <property type="molecule type" value="Genomic_DNA"/>
</dbReference>